<dbReference type="InterPro" id="IPR001590">
    <property type="entry name" value="Peptidase_M12B"/>
</dbReference>
<dbReference type="PANTHER" id="PTHR45702">
    <property type="entry name" value="ADAM10/ADAM17 METALLOPEPTIDASE FAMILY MEMBER"/>
    <property type="match status" value="1"/>
</dbReference>
<feature type="domain" description="Peptidase M12B" evidence="4">
    <location>
        <begin position="274"/>
        <end position="479"/>
    </location>
</feature>
<dbReference type="Pfam" id="PF13574">
    <property type="entry name" value="Reprolysin_2"/>
    <property type="match status" value="1"/>
</dbReference>
<keyword evidence="3" id="KW-0732">Signal</keyword>
<dbReference type="GO" id="GO:0007219">
    <property type="term" value="P:Notch signaling pathway"/>
    <property type="evidence" value="ECO:0007669"/>
    <property type="project" value="TreeGrafter"/>
</dbReference>
<feature type="binding site" evidence="1">
    <location>
        <position position="429"/>
    </location>
    <ligand>
        <name>Zn(2+)</name>
        <dbReference type="ChEBI" id="CHEBI:29105"/>
        <note>catalytic</note>
    </ligand>
</feature>
<proteinExistence type="predicted"/>
<dbReference type="PROSITE" id="PS50215">
    <property type="entry name" value="ADAM_MEPRO"/>
    <property type="match status" value="1"/>
</dbReference>
<dbReference type="PANTHER" id="PTHR45702:SF2">
    <property type="entry name" value="KUZBANIAN, ISOFORM A"/>
    <property type="match status" value="1"/>
</dbReference>
<protein>
    <recommendedName>
        <fullName evidence="4">Peptidase M12B domain-containing protein</fullName>
    </recommendedName>
</protein>
<accession>A0AAN9AYN2</accession>
<evidence type="ECO:0000256" key="3">
    <source>
        <dbReference type="SAM" id="SignalP"/>
    </source>
</evidence>
<evidence type="ECO:0000313" key="5">
    <source>
        <dbReference type="EMBL" id="KAK7095891.1"/>
    </source>
</evidence>
<sequence length="533" mass="60566">MAFLHIGGFVFGLLLSITEQGKLTDYILDYQPLTYDSLDLHAKHDRVRRSVDPHLQLKFEAYGRSFQLKLKRDNSVFAPDHMMKESDGSLSTVDTSFLYSGHLEDIPDSYAHIAVLNGTARGYVHVPGHTTYHIEPASMYFQNPVFHTVIYRETHMDLDPYRHRRSADVGMCGNDFAAEWMRQQAESVIDDTPSHRAKRYSDWKESPHRKYTADSNSNDDKRERRSTIGERNTCYLYLRADPILWEYVKEKKFNMKLTDARTQEEILAFFASHVSAVKNIYSKTEFRTYDGSMRYIGVDFVVQRTSIMTLENQFCGTSQATSYCNRNIDVTNFLNLNSLDHHDEFCLAYVFTFRDFTKGTLGLAWVGSDSRAAGGVCERHKDYPEGGSRVSKSLNTGIVTVINYGKAVPARVSQLTFAHEIGHNFGSPHDSGPSCAPYGTNRKEAEEGNYIMFASATMGDKPNNDDFSICSLDNVTRVLDAVLNQRYGKVNCFESKNFFLFFLRGRSFAALHLQGLSELVVCNGTHILKPPQI</sequence>
<gene>
    <name evidence="5" type="ORF">V1264_005248</name>
</gene>
<feature type="binding site" evidence="1">
    <location>
        <position position="423"/>
    </location>
    <ligand>
        <name>Zn(2+)</name>
        <dbReference type="ChEBI" id="CHEBI:29105"/>
        <note>catalytic</note>
    </ligand>
</feature>
<reference evidence="5 6" key="1">
    <citation type="submission" date="2024-02" db="EMBL/GenBank/DDBJ databases">
        <title>Chromosome-scale genome assembly of the rough periwinkle Littorina saxatilis.</title>
        <authorList>
            <person name="De Jode A."/>
            <person name="Faria R."/>
            <person name="Formenti G."/>
            <person name="Sims Y."/>
            <person name="Smith T.P."/>
            <person name="Tracey A."/>
            <person name="Wood J.M.D."/>
            <person name="Zagrodzka Z.B."/>
            <person name="Johannesson K."/>
            <person name="Butlin R.K."/>
            <person name="Leder E.H."/>
        </authorList>
    </citation>
    <scope>NUCLEOTIDE SEQUENCE [LARGE SCALE GENOMIC DNA]</scope>
    <source>
        <strain evidence="5">Snail1</strain>
        <tissue evidence="5">Muscle</tissue>
    </source>
</reference>
<dbReference type="GO" id="GO:0005886">
    <property type="term" value="C:plasma membrane"/>
    <property type="evidence" value="ECO:0007669"/>
    <property type="project" value="TreeGrafter"/>
</dbReference>
<evidence type="ECO:0000313" key="6">
    <source>
        <dbReference type="Proteomes" id="UP001374579"/>
    </source>
</evidence>
<organism evidence="5 6">
    <name type="scientific">Littorina saxatilis</name>
    <dbReference type="NCBI Taxonomy" id="31220"/>
    <lineage>
        <taxon>Eukaryota</taxon>
        <taxon>Metazoa</taxon>
        <taxon>Spiralia</taxon>
        <taxon>Lophotrochozoa</taxon>
        <taxon>Mollusca</taxon>
        <taxon>Gastropoda</taxon>
        <taxon>Caenogastropoda</taxon>
        <taxon>Littorinimorpha</taxon>
        <taxon>Littorinoidea</taxon>
        <taxon>Littorinidae</taxon>
        <taxon>Littorina</taxon>
    </lineage>
</organism>
<keyword evidence="6" id="KW-1185">Reference proteome</keyword>
<dbReference type="Proteomes" id="UP001374579">
    <property type="component" value="Unassembled WGS sequence"/>
</dbReference>
<keyword evidence="1" id="KW-0479">Metal-binding</keyword>
<evidence type="ECO:0000256" key="1">
    <source>
        <dbReference type="PROSITE-ProRule" id="PRU00276"/>
    </source>
</evidence>
<feature type="chain" id="PRO_5042899750" description="Peptidase M12B domain-containing protein" evidence="3">
    <location>
        <begin position="21"/>
        <end position="533"/>
    </location>
</feature>
<dbReference type="GO" id="GO:0006509">
    <property type="term" value="P:membrane protein ectodomain proteolysis"/>
    <property type="evidence" value="ECO:0007669"/>
    <property type="project" value="TreeGrafter"/>
</dbReference>
<feature type="region of interest" description="Disordered" evidence="2">
    <location>
        <begin position="187"/>
        <end position="225"/>
    </location>
</feature>
<dbReference type="GO" id="GO:0046872">
    <property type="term" value="F:metal ion binding"/>
    <property type="evidence" value="ECO:0007669"/>
    <property type="project" value="UniProtKB-KW"/>
</dbReference>
<dbReference type="InterPro" id="IPR051489">
    <property type="entry name" value="ADAM_Metalloproteinase"/>
</dbReference>
<feature type="compositionally biased region" description="Basic and acidic residues" evidence="2">
    <location>
        <begin position="199"/>
        <end position="225"/>
    </location>
</feature>
<dbReference type="SUPFAM" id="SSF55486">
    <property type="entry name" value="Metalloproteases ('zincins'), catalytic domain"/>
    <property type="match status" value="1"/>
</dbReference>
<dbReference type="GO" id="GO:0004222">
    <property type="term" value="F:metalloendopeptidase activity"/>
    <property type="evidence" value="ECO:0007669"/>
    <property type="project" value="InterPro"/>
</dbReference>
<dbReference type="EMBL" id="JBAMIC010000014">
    <property type="protein sequence ID" value="KAK7095891.1"/>
    <property type="molecule type" value="Genomic_DNA"/>
</dbReference>
<dbReference type="InterPro" id="IPR024079">
    <property type="entry name" value="MetalloPept_cat_dom_sf"/>
</dbReference>
<feature type="binding site" evidence="1">
    <location>
        <position position="419"/>
    </location>
    <ligand>
        <name>Zn(2+)</name>
        <dbReference type="ChEBI" id="CHEBI:29105"/>
        <note>catalytic</note>
    </ligand>
</feature>
<comment type="caution">
    <text evidence="1">Lacks conserved residue(s) required for the propagation of feature annotation.</text>
</comment>
<comment type="caution">
    <text evidence="5">The sequence shown here is derived from an EMBL/GenBank/DDBJ whole genome shotgun (WGS) entry which is preliminary data.</text>
</comment>
<dbReference type="AlphaFoldDB" id="A0AAN9AYN2"/>
<name>A0AAN9AYN2_9CAEN</name>
<evidence type="ECO:0000259" key="4">
    <source>
        <dbReference type="PROSITE" id="PS50215"/>
    </source>
</evidence>
<keyword evidence="1" id="KW-0862">Zinc</keyword>
<dbReference type="Gene3D" id="3.40.390.10">
    <property type="entry name" value="Collagenase (Catalytic Domain)"/>
    <property type="match status" value="1"/>
</dbReference>
<evidence type="ECO:0000256" key="2">
    <source>
        <dbReference type="SAM" id="MobiDB-lite"/>
    </source>
</evidence>
<feature type="active site" evidence="1">
    <location>
        <position position="420"/>
    </location>
</feature>
<feature type="signal peptide" evidence="3">
    <location>
        <begin position="1"/>
        <end position="20"/>
    </location>
</feature>